<evidence type="ECO:0000313" key="2">
    <source>
        <dbReference type="Proteomes" id="UP000005406"/>
    </source>
</evidence>
<dbReference type="AlphaFoldDB" id="A0A6N3R722"/>
<proteinExistence type="predicted"/>
<protein>
    <submittedName>
        <fullName evidence="1">Uncharacterized protein</fullName>
    </submittedName>
</protein>
<evidence type="ECO:0000313" key="1">
    <source>
        <dbReference type="EMBL" id="EIQ14838.1"/>
    </source>
</evidence>
<name>A0A6N3R722_SHIFL</name>
<sequence length="42" mass="5108">MQIHGQMMLWLSVMMFIMNLQSIRPQMTKFVLQEKMDYPHGH</sequence>
<gene>
    <name evidence="1" type="ORF">SFCCH060_0939</name>
</gene>
<comment type="caution">
    <text evidence="1">The sequence shown here is derived from an EMBL/GenBank/DDBJ whole genome shotgun (WGS) entry which is preliminary data.</text>
</comment>
<reference evidence="1 2" key="1">
    <citation type="submission" date="2012-03" db="EMBL/GenBank/DDBJ databases">
        <authorList>
            <person name="Rasko D."/>
            <person name="Redman J."/>
            <person name="Daugherty S.C."/>
            <person name="Tallon L."/>
            <person name="Sadzewicz L."/>
            <person name="Jones K."/>
            <person name="Santana-Cruz I."/>
            <person name="Liu X."/>
        </authorList>
    </citation>
    <scope>NUCLEOTIDE SEQUENCE [LARGE SCALE GENOMIC DNA]</scope>
    <source>
        <strain evidence="1 2">CCH060</strain>
    </source>
</reference>
<organism evidence="1 2">
    <name type="scientific">Shigella flexneri CCH060</name>
    <dbReference type="NCBI Taxonomy" id="754091"/>
    <lineage>
        <taxon>Bacteria</taxon>
        <taxon>Pseudomonadati</taxon>
        <taxon>Pseudomonadota</taxon>
        <taxon>Gammaproteobacteria</taxon>
        <taxon>Enterobacterales</taxon>
        <taxon>Enterobacteriaceae</taxon>
        <taxon>Shigella</taxon>
    </lineage>
</organism>
<dbReference type="EMBL" id="AKMW01000028">
    <property type="protein sequence ID" value="EIQ14838.1"/>
    <property type="molecule type" value="Genomic_DNA"/>
</dbReference>
<accession>A0A6N3R722</accession>
<dbReference type="Proteomes" id="UP000005406">
    <property type="component" value="Unassembled WGS sequence"/>
</dbReference>